<name>A0A2C9URP2_MANES</name>
<dbReference type="EMBL" id="CM004399">
    <property type="protein sequence ID" value="OAY33979.1"/>
    <property type="molecule type" value="Genomic_DNA"/>
</dbReference>
<keyword evidence="1" id="KW-0175">Coiled coil</keyword>
<sequence>MILPVVKLGTLALKTICKPIANRLKKEAGLHPRFRQLIINIAQVAAAAVTFEVQRSSRAEARKEEMRIQELQEMKQKDEELAREVELLKQKVEELELLAKERGLAGLFNFRHGHVTKDEK</sequence>
<proteinExistence type="predicted"/>
<gene>
    <name evidence="2" type="ORF">MANES_13G140300</name>
</gene>
<reference evidence="2" key="1">
    <citation type="submission" date="2016-02" db="EMBL/GenBank/DDBJ databases">
        <title>WGS assembly of Manihot esculenta.</title>
        <authorList>
            <person name="Bredeson J.V."/>
            <person name="Prochnik S.E."/>
            <person name="Lyons J.B."/>
            <person name="Schmutz J."/>
            <person name="Grimwood J."/>
            <person name="Vrebalov J."/>
            <person name="Bart R.S."/>
            <person name="Amuge T."/>
            <person name="Ferguson M.E."/>
            <person name="Green R."/>
            <person name="Putnam N."/>
            <person name="Stites J."/>
            <person name="Rounsley S."/>
            <person name="Rokhsar D.S."/>
        </authorList>
    </citation>
    <scope>NUCLEOTIDE SEQUENCE [LARGE SCALE GENOMIC DNA]</scope>
    <source>
        <tissue evidence="2">Leaf</tissue>
    </source>
</reference>
<dbReference type="Pfam" id="PF07047">
    <property type="entry name" value="OPA3"/>
    <property type="match status" value="1"/>
</dbReference>
<evidence type="ECO:0000256" key="1">
    <source>
        <dbReference type="SAM" id="Coils"/>
    </source>
</evidence>
<dbReference type="AlphaFoldDB" id="A0A2C9URP2"/>
<accession>A0A2C9URP2</accession>
<protein>
    <recommendedName>
        <fullName evidence="3">OPA3-like protein</fullName>
    </recommendedName>
</protein>
<dbReference type="InterPro" id="IPR010754">
    <property type="entry name" value="OPA3-like"/>
</dbReference>
<organism evidence="2">
    <name type="scientific">Manihot esculenta</name>
    <name type="common">Cassava</name>
    <name type="synonym">Jatropha manihot</name>
    <dbReference type="NCBI Taxonomy" id="3983"/>
    <lineage>
        <taxon>Eukaryota</taxon>
        <taxon>Viridiplantae</taxon>
        <taxon>Streptophyta</taxon>
        <taxon>Embryophyta</taxon>
        <taxon>Tracheophyta</taxon>
        <taxon>Spermatophyta</taxon>
        <taxon>Magnoliopsida</taxon>
        <taxon>eudicotyledons</taxon>
        <taxon>Gunneridae</taxon>
        <taxon>Pentapetalae</taxon>
        <taxon>rosids</taxon>
        <taxon>fabids</taxon>
        <taxon>Malpighiales</taxon>
        <taxon>Euphorbiaceae</taxon>
        <taxon>Crotonoideae</taxon>
        <taxon>Manihoteae</taxon>
        <taxon>Manihot</taxon>
    </lineage>
</organism>
<evidence type="ECO:0008006" key="3">
    <source>
        <dbReference type="Google" id="ProtNLM"/>
    </source>
</evidence>
<evidence type="ECO:0000313" key="2">
    <source>
        <dbReference type="EMBL" id="OAY33979.1"/>
    </source>
</evidence>
<dbReference type="PANTHER" id="PTHR12499">
    <property type="entry name" value="OPTIC ATROPHY 3 PROTEIN OPA3"/>
    <property type="match status" value="1"/>
</dbReference>
<feature type="coiled-coil region" evidence="1">
    <location>
        <begin position="54"/>
        <end position="101"/>
    </location>
</feature>
<dbReference type="PANTHER" id="PTHR12499:SF22">
    <property type="entry name" value="OS02G0312500 PROTEIN"/>
    <property type="match status" value="1"/>
</dbReference>